<gene>
    <name evidence="2" type="ORF">DL1_20175</name>
</gene>
<evidence type="ECO:0000313" key="3">
    <source>
        <dbReference type="Proteomes" id="UP000027725"/>
    </source>
</evidence>
<sequence>MTVSKALKRAGAAGLVMSIALITTPSFAQQSGIFTLSSARLAARTASAKSVAGKGRARFDWLASAHRNTAKPRITQAHALGNGSYVCSPAGFGARSQCYKR</sequence>
<dbReference type="EMBL" id="JHEH01000008">
    <property type="protein sequence ID" value="KEP70136.1"/>
    <property type="molecule type" value="Genomic_DNA"/>
</dbReference>
<evidence type="ECO:0000313" key="2">
    <source>
        <dbReference type="EMBL" id="KEP70136.1"/>
    </source>
</evidence>
<keyword evidence="1" id="KW-0732">Signal</keyword>
<dbReference type="RefSeq" id="WP_038065105.1">
    <property type="nucleotide sequence ID" value="NZ_FOVB01000006.1"/>
</dbReference>
<dbReference type="eggNOG" id="ENOG5033FFG">
    <property type="taxonomic scope" value="Bacteria"/>
</dbReference>
<dbReference type="AlphaFoldDB" id="A0A074TEF5"/>
<dbReference type="STRING" id="1185766.SAMN05216224_106137"/>
<feature type="signal peptide" evidence="1">
    <location>
        <begin position="1"/>
        <end position="28"/>
    </location>
</feature>
<evidence type="ECO:0000256" key="1">
    <source>
        <dbReference type="SAM" id="SignalP"/>
    </source>
</evidence>
<reference evidence="2 3" key="1">
    <citation type="submission" date="2014-03" db="EMBL/GenBank/DDBJ databases">
        <title>The draft genome sequence of Thioclava dalianensis DLFJ1-1.</title>
        <authorList>
            <person name="Lai Q."/>
            <person name="Shao Z."/>
        </authorList>
    </citation>
    <scope>NUCLEOTIDE SEQUENCE [LARGE SCALE GENOMIC DNA]</scope>
    <source>
        <strain evidence="2 3">DLFJ1-1</strain>
    </source>
</reference>
<feature type="chain" id="PRO_5001699716" evidence="1">
    <location>
        <begin position="29"/>
        <end position="101"/>
    </location>
</feature>
<accession>A0A074TEF5</accession>
<protein>
    <submittedName>
        <fullName evidence="2">Uncharacterized protein</fullName>
    </submittedName>
</protein>
<dbReference type="Proteomes" id="UP000027725">
    <property type="component" value="Unassembled WGS sequence"/>
</dbReference>
<name>A0A074TEF5_9RHOB</name>
<organism evidence="2 3">
    <name type="scientific">Thioclava dalianensis</name>
    <dbReference type="NCBI Taxonomy" id="1185766"/>
    <lineage>
        <taxon>Bacteria</taxon>
        <taxon>Pseudomonadati</taxon>
        <taxon>Pseudomonadota</taxon>
        <taxon>Alphaproteobacteria</taxon>
        <taxon>Rhodobacterales</taxon>
        <taxon>Paracoccaceae</taxon>
        <taxon>Thioclava</taxon>
    </lineage>
</organism>
<dbReference type="OrthoDB" id="7875306at2"/>
<proteinExistence type="predicted"/>
<comment type="caution">
    <text evidence="2">The sequence shown here is derived from an EMBL/GenBank/DDBJ whole genome shotgun (WGS) entry which is preliminary data.</text>
</comment>
<keyword evidence="3" id="KW-1185">Reference proteome</keyword>